<proteinExistence type="predicted"/>
<protein>
    <recommendedName>
        <fullName evidence="3">CX domain-containing protein</fullName>
    </recommendedName>
</protein>
<evidence type="ECO:0000256" key="2">
    <source>
        <dbReference type="SAM" id="Phobius"/>
    </source>
</evidence>
<sequence length="307" mass="32931">GRGGGGRGGGGRGGGSRGGSRGSGSRGGSSGVGYGRSSSSSGGWGGRARVHTYRGGGGATHSAVPLITRASIGRSFFAPRTSSLLFMSAGGMTGMHMGRMMHGGSGGYHYRGQATQQNTQAEDAATLLEAGDDNSTAVDFKDDELIPQDTTLVIAHPELPVLVAPTLAYFWGSANLPKATNNSNCIEMKTANEHGMYSVCNVTTMNRCQRPSAEVPDFIGRNITFQDGTPVRELAWLCPASESCCEWECCDVTYEGEESWMEWSFVFVLVVFFLIVAFRRAKECLEERKLQRNVNRYQAGQPQRTNQ</sequence>
<dbReference type="EMBL" id="BTRK01000004">
    <property type="protein sequence ID" value="GMR47118.1"/>
    <property type="molecule type" value="Genomic_DNA"/>
</dbReference>
<accession>A0AAN5CME8</accession>
<keyword evidence="2" id="KW-1133">Transmembrane helix</keyword>
<name>A0AAN5CME8_9BILA</name>
<feature type="transmembrane region" description="Helical" evidence="2">
    <location>
        <begin position="260"/>
        <end position="278"/>
    </location>
</feature>
<dbReference type="InterPro" id="IPR002619">
    <property type="entry name" value="CX"/>
</dbReference>
<dbReference type="Proteomes" id="UP001328107">
    <property type="component" value="Unassembled WGS sequence"/>
</dbReference>
<dbReference type="PANTHER" id="PTHR47520">
    <property type="entry name" value="CX DOMAIN-CONTAINING PROTEIN-RELATED"/>
    <property type="match status" value="1"/>
</dbReference>
<dbReference type="PANTHER" id="PTHR47520:SF13">
    <property type="entry name" value="PROTEIN CBG10012"/>
    <property type="match status" value="1"/>
</dbReference>
<feature type="non-terminal residue" evidence="4">
    <location>
        <position position="1"/>
    </location>
</feature>
<feature type="non-terminal residue" evidence="4">
    <location>
        <position position="307"/>
    </location>
</feature>
<evidence type="ECO:0000313" key="5">
    <source>
        <dbReference type="Proteomes" id="UP001328107"/>
    </source>
</evidence>
<keyword evidence="5" id="KW-1185">Reference proteome</keyword>
<feature type="region of interest" description="Disordered" evidence="1">
    <location>
        <begin position="1"/>
        <end position="49"/>
    </location>
</feature>
<evidence type="ECO:0000256" key="1">
    <source>
        <dbReference type="SAM" id="MobiDB-lite"/>
    </source>
</evidence>
<reference evidence="5" key="1">
    <citation type="submission" date="2022-10" db="EMBL/GenBank/DDBJ databases">
        <title>Genome assembly of Pristionchus species.</title>
        <authorList>
            <person name="Yoshida K."/>
            <person name="Sommer R.J."/>
        </authorList>
    </citation>
    <scope>NUCLEOTIDE SEQUENCE [LARGE SCALE GENOMIC DNA]</scope>
    <source>
        <strain evidence="5">RS5460</strain>
    </source>
</reference>
<gene>
    <name evidence="4" type="ORF">PMAYCL1PPCAC_17313</name>
</gene>
<dbReference type="Pfam" id="PF01705">
    <property type="entry name" value="CX"/>
    <property type="match status" value="1"/>
</dbReference>
<evidence type="ECO:0000313" key="4">
    <source>
        <dbReference type="EMBL" id="GMR47118.1"/>
    </source>
</evidence>
<feature type="compositionally biased region" description="Gly residues" evidence="1">
    <location>
        <begin position="1"/>
        <end position="34"/>
    </location>
</feature>
<evidence type="ECO:0000259" key="3">
    <source>
        <dbReference type="Pfam" id="PF01705"/>
    </source>
</evidence>
<comment type="caution">
    <text evidence="4">The sequence shown here is derived from an EMBL/GenBank/DDBJ whole genome shotgun (WGS) entry which is preliminary data.</text>
</comment>
<dbReference type="AlphaFoldDB" id="A0AAN5CME8"/>
<feature type="domain" description="CX" evidence="3">
    <location>
        <begin position="221"/>
        <end position="250"/>
    </location>
</feature>
<keyword evidence="2" id="KW-0472">Membrane</keyword>
<keyword evidence="2" id="KW-0812">Transmembrane</keyword>
<organism evidence="4 5">
    <name type="scientific">Pristionchus mayeri</name>
    <dbReference type="NCBI Taxonomy" id="1317129"/>
    <lineage>
        <taxon>Eukaryota</taxon>
        <taxon>Metazoa</taxon>
        <taxon>Ecdysozoa</taxon>
        <taxon>Nematoda</taxon>
        <taxon>Chromadorea</taxon>
        <taxon>Rhabditida</taxon>
        <taxon>Rhabditina</taxon>
        <taxon>Diplogasteromorpha</taxon>
        <taxon>Diplogasteroidea</taxon>
        <taxon>Neodiplogasteridae</taxon>
        <taxon>Pristionchus</taxon>
    </lineage>
</organism>